<evidence type="ECO:0008006" key="4">
    <source>
        <dbReference type="Google" id="ProtNLM"/>
    </source>
</evidence>
<organism evidence="2 3">
    <name type="scientific">Saccharopolyspora gregorii</name>
    <dbReference type="NCBI Taxonomy" id="33914"/>
    <lineage>
        <taxon>Bacteria</taxon>
        <taxon>Bacillati</taxon>
        <taxon>Actinomycetota</taxon>
        <taxon>Actinomycetes</taxon>
        <taxon>Pseudonocardiales</taxon>
        <taxon>Pseudonocardiaceae</taxon>
        <taxon>Saccharopolyspora</taxon>
    </lineage>
</organism>
<comment type="caution">
    <text evidence="2">The sequence shown here is derived from an EMBL/GenBank/DDBJ whole genome shotgun (WGS) entry which is preliminary data.</text>
</comment>
<evidence type="ECO:0000313" key="3">
    <source>
        <dbReference type="Proteomes" id="UP001500483"/>
    </source>
</evidence>
<name>A0ABP6RXT2_9PSEU</name>
<keyword evidence="3" id="KW-1185">Reference proteome</keyword>
<feature type="signal peptide" evidence="1">
    <location>
        <begin position="1"/>
        <end position="29"/>
    </location>
</feature>
<feature type="chain" id="PRO_5046099966" description="Transglycosylase SLT domain-containing protein" evidence="1">
    <location>
        <begin position="30"/>
        <end position="197"/>
    </location>
</feature>
<gene>
    <name evidence="2" type="ORF">GCM10020366_52680</name>
</gene>
<dbReference type="InterPro" id="IPR023346">
    <property type="entry name" value="Lysozyme-like_dom_sf"/>
</dbReference>
<dbReference type="Proteomes" id="UP001500483">
    <property type="component" value="Unassembled WGS sequence"/>
</dbReference>
<evidence type="ECO:0000313" key="2">
    <source>
        <dbReference type="EMBL" id="GAA3362897.1"/>
    </source>
</evidence>
<evidence type="ECO:0000256" key="1">
    <source>
        <dbReference type="SAM" id="SignalP"/>
    </source>
</evidence>
<dbReference type="Gene3D" id="1.10.530.10">
    <property type="match status" value="1"/>
</dbReference>
<reference evidence="3" key="1">
    <citation type="journal article" date="2019" name="Int. J. Syst. Evol. Microbiol.">
        <title>The Global Catalogue of Microorganisms (GCM) 10K type strain sequencing project: providing services to taxonomists for standard genome sequencing and annotation.</title>
        <authorList>
            <consortium name="The Broad Institute Genomics Platform"/>
            <consortium name="The Broad Institute Genome Sequencing Center for Infectious Disease"/>
            <person name="Wu L."/>
            <person name="Ma J."/>
        </authorList>
    </citation>
    <scope>NUCLEOTIDE SEQUENCE [LARGE SCALE GENOMIC DNA]</scope>
    <source>
        <strain evidence="3">JCM 9687</strain>
    </source>
</reference>
<sequence length="197" mass="21165">MRAGRLPRALAVLTGVTGLLVSAAAPAFAETPERPDTVQQRAYESAAAEFGVPQQLLMAVSFQLTRWEDHHGEQSKAGGYGPMHLVEVSAEQLREQHPKLVRYADEPSLHTLTEAAELTDTDPEQLKTDVVQNIRAGAALLAHRAEEIDGGAPEEIDDWYPAVAEFSGDAQADGAQSFADDVYDVLGQGRARTTSSG</sequence>
<keyword evidence="1" id="KW-0732">Signal</keyword>
<dbReference type="SUPFAM" id="SSF53955">
    <property type="entry name" value="Lysozyme-like"/>
    <property type="match status" value="1"/>
</dbReference>
<dbReference type="EMBL" id="BAAAYK010000038">
    <property type="protein sequence ID" value="GAA3362897.1"/>
    <property type="molecule type" value="Genomic_DNA"/>
</dbReference>
<protein>
    <recommendedName>
        <fullName evidence="4">Transglycosylase SLT domain-containing protein</fullName>
    </recommendedName>
</protein>
<proteinExistence type="predicted"/>
<accession>A0ABP6RXT2</accession>